<sequence length="357" mass="39097">MADSQVPYPNFPYQIRSIRSSISEPRFSTYLTKGGGDEAYALALYLYNARVAKAFLYPLGVVEVTLRNAIDALLVSRFGLTWHTDEALRVGLLTEPGLATLEKAIDRAGAGASRGQVVSELTFDFWSNLFRPDYHDLWRTNLNVVFPNLERGTKRHDIQAMVKAINRFRNRVAHHEPVLDLNVTDIYSKIVEIVALRCNETAAWLKHHSTVSAVTRTRPRGSTAGFVPISSRLSADFLQVQETTPLDTVFSGLTRKCQAAVCVDSDGSPTVAFTAFALLPFLAGHASKDGGLVEPGGWTVADLLGSIDLSESWAMIKDDLPLATAVDTLKQPKVQVVVGTTATGAPSGIILRAHRRY</sequence>
<proteinExistence type="predicted"/>
<dbReference type="OrthoDB" id="9813050at2"/>
<gene>
    <name evidence="1" type="ORF">DF286_02975</name>
</gene>
<organism evidence="1 2">
    <name type="scientific">Allosphingosinicella humi</name>
    <dbReference type="NCBI Taxonomy" id="2068657"/>
    <lineage>
        <taxon>Bacteria</taxon>
        <taxon>Pseudomonadati</taxon>
        <taxon>Pseudomonadota</taxon>
        <taxon>Alphaproteobacteria</taxon>
        <taxon>Sphingomonadales</taxon>
        <taxon>Sphingomonadaceae</taxon>
        <taxon>Allosphingosinicella</taxon>
    </lineage>
</organism>
<evidence type="ECO:0000313" key="2">
    <source>
        <dbReference type="Proteomes" id="UP000245916"/>
    </source>
</evidence>
<evidence type="ECO:0000313" key="1">
    <source>
        <dbReference type="EMBL" id="PWG01944.1"/>
    </source>
</evidence>
<name>A0A2U2J0S8_9SPHN</name>
<reference evidence="1 2" key="1">
    <citation type="submission" date="2018-05" db="EMBL/GenBank/DDBJ databases">
        <title>Genome of Sphingosinicella humi QZX222.</title>
        <authorList>
            <person name="Qiao Z."/>
            <person name="Wang G."/>
        </authorList>
    </citation>
    <scope>NUCLEOTIDE SEQUENCE [LARGE SCALE GENOMIC DNA]</scope>
    <source>
        <strain evidence="1 2">QZX222</strain>
    </source>
</reference>
<keyword evidence="2" id="KW-1185">Reference proteome</keyword>
<accession>A0A2U2J0S8</accession>
<dbReference type="Proteomes" id="UP000245916">
    <property type="component" value="Unassembled WGS sequence"/>
</dbReference>
<comment type="caution">
    <text evidence="1">The sequence shown here is derived from an EMBL/GenBank/DDBJ whole genome shotgun (WGS) entry which is preliminary data.</text>
</comment>
<dbReference type="AlphaFoldDB" id="A0A2U2J0S8"/>
<protein>
    <recommendedName>
        <fullName evidence="3">Abi-like protein</fullName>
    </recommendedName>
</protein>
<evidence type="ECO:0008006" key="3">
    <source>
        <dbReference type="Google" id="ProtNLM"/>
    </source>
</evidence>
<dbReference type="RefSeq" id="WP_109270084.1">
    <property type="nucleotide sequence ID" value="NZ_QFFF01000001.1"/>
</dbReference>
<dbReference type="EMBL" id="QFFF01000001">
    <property type="protein sequence ID" value="PWG01944.1"/>
    <property type="molecule type" value="Genomic_DNA"/>
</dbReference>